<dbReference type="RefSeq" id="WP_281175831.1">
    <property type="nucleotide sequence ID" value="NZ_CTEN01000003.1"/>
</dbReference>
<dbReference type="AlphaFoldDB" id="A0A0E4H5E6"/>
<dbReference type="STRING" id="1608583.BN1356_01360"/>
<evidence type="ECO:0000313" key="2">
    <source>
        <dbReference type="Proteomes" id="UP000198604"/>
    </source>
</evidence>
<organism evidence="1 2">
    <name type="scientific">Streptococcus varani</name>
    <dbReference type="NCBI Taxonomy" id="1608583"/>
    <lineage>
        <taxon>Bacteria</taxon>
        <taxon>Bacillati</taxon>
        <taxon>Bacillota</taxon>
        <taxon>Bacilli</taxon>
        <taxon>Lactobacillales</taxon>
        <taxon>Streptococcaceae</taxon>
        <taxon>Streptococcus</taxon>
    </lineage>
</organism>
<dbReference type="EMBL" id="CTEN01000003">
    <property type="protein sequence ID" value="CQR25017.1"/>
    <property type="molecule type" value="Genomic_DNA"/>
</dbReference>
<keyword evidence="2" id="KW-1185">Reference proteome</keyword>
<proteinExistence type="predicted"/>
<sequence length="44" mass="5158">MTKETIMEYEDDLVDTLTAISIISKQLVRKIKEEEINEQNETTN</sequence>
<dbReference type="Proteomes" id="UP000198604">
    <property type="component" value="Unassembled WGS sequence"/>
</dbReference>
<evidence type="ECO:0008006" key="3">
    <source>
        <dbReference type="Google" id="ProtNLM"/>
    </source>
</evidence>
<evidence type="ECO:0000313" key="1">
    <source>
        <dbReference type="EMBL" id="CQR25017.1"/>
    </source>
</evidence>
<accession>A0A0E4H5E6</accession>
<protein>
    <recommendedName>
        <fullName evidence="3">Phage protein</fullName>
    </recommendedName>
</protein>
<gene>
    <name evidence="1" type="ORF">BN1356_01360</name>
</gene>
<name>A0A0E4H5E6_9STRE</name>
<reference evidence="2" key="1">
    <citation type="submission" date="2015-03" db="EMBL/GenBank/DDBJ databases">
        <authorList>
            <person name="Urmite Genomes"/>
        </authorList>
    </citation>
    <scope>NUCLEOTIDE SEQUENCE [LARGE SCALE GENOMIC DNA]</scope>
    <source>
        <strain evidence="2">FF10</strain>
    </source>
</reference>